<dbReference type="SUPFAM" id="SSF53901">
    <property type="entry name" value="Thiolase-like"/>
    <property type="match status" value="1"/>
</dbReference>
<comment type="similarity">
    <text evidence="1">Belongs to the thiolase-like superfamily. Thiolase family.</text>
</comment>
<dbReference type="Pfam" id="PF00108">
    <property type="entry name" value="Thiolase_N"/>
    <property type="match status" value="1"/>
</dbReference>
<feature type="domain" description="Thiolase N-terminal" evidence="4">
    <location>
        <begin position="8"/>
        <end position="123"/>
    </location>
</feature>
<dbReference type="Gene3D" id="3.40.47.10">
    <property type="match status" value="1"/>
</dbReference>
<dbReference type="PANTHER" id="PTHR18919">
    <property type="entry name" value="ACETYL-COA C-ACYLTRANSFERASE"/>
    <property type="match status" value="1"/>
</dbReference>
<gene>
    <name evidence="5" type="ORF">METZ01_LOCUS288226</name>
</gene>
<dbReference type="GO" id="GO:0016747">
    <property type="term" value="F:acyltransferase activity, transferring groups other than amino-acyl groups"/>
    <property type="evidence" value="ECO:0007669"/>
    <property type="project" value="InterPro"/>
</dbReference>
<dbReference type="InterPro" id="IPR020616">
    <property type="entry name" value="Thiolase_N"/>
</dbReference>
<dbReference type="InterPro" id="IPR020615">
    <property type="entry name" value="Thiolase_acyl_enz_int_AS"/>
</dbReference>
<accession>A0A382LJX5</accession>
<dbReference type="AlphaFoldDB" id="A0A382LJX5"/>
<evidence type="ECO:0000256" key="1">
    <source>
        <dbReference type="ARBA" id="ARBA00010982"/>
    </source>
</evidence>
<evidence type="ECO:0000256" key="2">
    <source>
        <dbReference type="ARBA" id="ARBA00022679"/>
    </source>
</evidence>
<dbReference type="PROSITE" id="PS00098">
    <property type="entry name" value="THIOLASE_1"/>
    <property type="match status" value="1"/>
</dbReference>
<reference evidence="5" key="1">
    <citation type="submission" date="2018-05" db="EMBL/GenBank/DDBJ databases">
        <authorList>
            <person name="Lanie J.A."/>
            <person name="Ng W.-L."/>
            <person name="Kazmierczak K.M."/>
            <person name="Andrzejewski T.M."/>
            <person name="Davidsen T.M."/>
            <person name="Wayne K.J."/>
            <person name="Tettelin H."/>
            <person name="Glass J.I."/>
            <person name="Rusch D."/>
            <person name="Podicherti R."/>
            <person name="Tsui H.-C.T."/>
            <person name="Winkler M.E."/>
        </authorList>
    </citation>
    <scope>NUCLEOTIDE SEQUENCE</scope>
</reference>
<feature type="non-terminal residue" evidence="5">
    <location>
        <position position="123"/>
    </location>
</feature>
<proteinExistence type="inferred from homology"/>
<keyword evidence="3" id="KW-0012">Acyltransferase</keyword>
<protein>
    <recommendedName>
        <fullName evidence="4">Thiolase N-terminal domain-containing protein</fullName>
    </recommendedName>
</protein>
<sequence>MKSNEKNVVITSAVRTPVGTLGGSLKNIQGHILGSVVIKEVLKRSKIKSNDVDEVIMGQVLTGSAGQNPARQAAIQAGLPIDKTAYVINQVCGSGLRSVAAGYQAIMSNDANIIVAGGQESMS</sequence>
<organism evidence="5">
    <name type="scientific">marine metagenome</name>
    <dbReference type="NCBI Taxonomy" id="408172"/>
    <lineage>
        <taxon>unclassified sequences</taxon>
        <taxon>metagenomes</taxon>
        <taxon>ecological metagenomes</taxon>
    </lineage>
</organism>
<evidence type="ECO:0000256" key="3">
    <source>
        <dbReference type="ARBA" id="ARBA00023315"/>
    </source>
</evidence>
<name>A0A382LJX5_9ZZZZ</name>
<evidence type="ECO:0000259" key="4">
    <source>
        <dbReference type="Pfam" id="PF00108"/>
    </source>
</evidence>
<keyword evidence="2" id="KW-0808">Transferase</keyword>
<dbReference type="EMBL" id="UINC01086687">
    <property type="protein sequence ID" value="SVC35372.1"/>
    <property type="molecule type" value="Genomic_DNA"/>
</dbReference>
<dbReference type="InterPro" id="IPR016039">
    <property type="entry name" value="Thiolase-like"/>
</dbReference>
<evidence type="ECO:0000313" key="5">
    <source>
        <dbReference type="EMBL" id="SVC35372.1"/>
    </source>
</evidence>
<dbReference type="PANTHER" id="PTHR18919:SF107">
    <property type="entry name" value="ACETYL-COA ACETYLTRANSFERASE, CYTOSOLIC"/>
    <property type="match status" value="1"/>
</dbReference>